<keyword evidence="4" id="KW-0472">Membrane</keyword>
<evidence type="ECO:0000256" key="1">
    <source>
        <dbReference type="ARBA" id="ARBA00004255"/>
    </source>
</evidence>
<reference evidence="5" key="1">
    <citation type="submission" date="2020-12" db="EMBL/GenBank/DDBJ databases">
        <title>Vagococcus allomyrinae sp. nov. and Enterococcus lavae sp. nov., isolated from the larvae of Allomyrina dichotoma.</title>
        <authorList>
            <person name="Lee S.D."/>
        </authorList>
    </citation>
    <scope>NUCLEOTIDE SEQUENCE</scope>
    <source>
        <strain evidence="5">BWB3-3</strain>
    </source>
</reference>
<dbReference type="GO" id="GO:0012505">
    <property type="term" value="C:endomembrane system"/>
    <property type="evidence" value="ECO:0007669"/>
    <property type="project" value="UniProtKB-ARBA"/>
</dbReference>
<comment type="subcellular location">
    <subcellularLocation>
        <location evidence="1">Golgi apparatus membrane</location>
        <topology evidence="1">Peripheral membrane protein</topology>
        <orientation evidence="1">Cytoplasmic side</orientation>
    </subcellularLocation>
</comment>
<name>A0A940SVE6_9ENTE</name>
<dbReference type="Pfam" id="PF05719">
    <property type="entry name" value="GPP34"/>
    <property type="match status" value="1"/>
</dbReference>
<protein>
    <submittedName>
        <fullName evidence="5">GPP34 family phosphoprotein</fullName>
    </submittedName>
</protein>
<dbReference type="EMBL" id="JAEEGA010000009">
    <property type="protein sequence ID" value="MBP1042270.1"/>
    <property type="molecule type" value="Genomic_DNA"/>
</dbReference>
<evidence type="ECO:0000313" key="5">
    <source>
        <dbReference type="EMBL" id="MBP1042270.1"/>
    </source>
</evidence>
<evidence type="ECO:0000256" key="3">
    <source>
        <dbReference type="ARBA" id="ARBA00023121"/>
    </source>
</evidence>
<dbReference type="RefSeq" id="WP_209529284.1">
    <property type="nucleotide sequence ID" value="NZ_JAEEGA010000009.1"/>
</dbReference>
<keyword evidence="2" id="KW-0333">Golgi apparatus</keyword>
<gene>
    <name evidence="5" type="ORF">I6N95_14720</name>
</gene>
<dbReference type="Proteomes" id="UP000674938">
    <property type="component" value="Unassembled WGS sequence"/>
</dbReference>
<evidence type="ECO:0000313" key="6">
    <source>
        <dbReference type="Proteomes" id="UP000674938"/>
    </source>
</evidence>
<accession>A0A940SVE6</accession>
<dbReference type="InterPro" id="IPR038261">
    <property type="entry name" value="GPP34-like_sf"/>
</dbReference>
<dbReference type="AlphaFoldDB" id="A0A940SVE6"/>
<evidence type="ECO:0000256" key="2">
    <source>
        <dbReference type="ARBA" id="ARBA00023034"/>
    </source>
</evidence>
<dbReference type="GO" id="GO:0005737">
    <property type="term" value="C:cytoplasm"/>
    <property type="evidence" value="ECO:0007669"/>
    <property type="project" value="UniProtKB-ARBA"/>
</dbReference>
<comment type="caution">
    <text evidence="5">The sequence shown here is derived from an EMBL/GenBank/DDBJ whole genome shotgun (WGS) entry which is preliminary data.</text>
</comment>
<keyword evidence="6" id="KW-1185">Reference proteome</keyword>
<proteinExistence type="predicted"/>
<sequence>MTNLSITQQYFILALGHDKKETFSTSSEKGICFIASQLLELTADSTITFDSKNRIVTTQSLPANKEYLTIVYEFIKKKEPVKLATITDYFVTSFKNNLTPAFQLVGTSLMSDGYVQKRAKKQLLGLSDVYEVTESALTHATNNLNDIITIPHDCTDEQLALITLLEKGKILKKYVSKHTRSQAKQLIDDSKNTMEESLIRKMMDRMDSVMATIISV</sequence>
<keyword evidence="3" id="KW-0446">Lipid-binding</keyword>
<dbReference type="Gene3D" id="1.10.3630.10">
    <property type="entry name" value="yeast vps74-n-term truncation variant domain like"/>
    <property type="match status" value="1"/>
</dbReference>
<dbReference type="InterPro" id="IPR008628">
    <property type="entry name" value="GPP34-like"/>
</dbReference>
<organism evidence="5 6">
    <name type="scientific">Vagococcus allomyrinae</name>
    <dbReference type="NCBI Taxonomy" id="2794353"/>
    <lineage>
        <taxon>Bacteria</taxon>
        <taxon>Bacillati</taxon>
        <taxon>Bacillota</taxon>
        <taxon>Bacilli</taxon>
        <taxon>Lactobacillales</taxon>
        <taxon>Enterococcaceae</taxon>
        <taxon>Vagococcus</taxon>
    </lineage>
</organism>
<dbReference type="GO" id="GO:0070273">
    <property type="term" value="F:phosphatidylinositol-4-phosphate binding"/>
    <property type="evidence" value="ECO:0007669"/>
    <property type="project" value="InterPro"/>
</dbReference>
<evidence type="ECO:0000256" key="4">
    <source>
        <dbReference type="ARBA" id="ARBA00023136"/>
    </source>
</evidence>